<proteinExistence type="predicted"/>
<dbReference type="Proteomes" id="UP001385951">
    <property type="component" value="Unassembled WGS sequence"/>
</dbReference>
<reference evidence="2 3" key="1">
    <citation type="submission" date="2022-09" db="EMBL/GenBank/DDBJ databases">
        <authorList>
            <person name="Palmer J.M."/>
        </authorList>
    </citation>
    <scope>NUCLEOTIDE SEQUENCE [LARGE SCALE GENOMIC DNA]</scope>
    <source>
        <strain evidence="2 3">DSM 7382</strain>
    </source>
</reference>
<accession>A0AAW0FSN7</accession>
<evidence type="ECO:0000313" key="3">
    <source>
        <dbReference type="Proteomes" id="UP001385951"/>
    </source>
</evidence>
<keyword evidence="3" id="KW-1185">Reference proteome</keyword>
<sequence length="137" mass="15044">MYKIIRRISSSFLPRSDRPWDEDATSTAPVIGRKRRNDSVESDEPAPKRNRTEDLEEGLSSASQKEESVSKDTEGVKEVTKGVEEVEIEDKKVVPAEASAAAVPLPDSPELQAQKETNEEKDIPEVAGGKEPVAQGR</sequence>
<evidence type="ECO:0000313" key="2">
    <source>
        <dbReference type="EMBL" id="KAK7683846.1"/>
    </source>
</evidence>
<protein>
    <submittedName>
        <fullName evidence="2">Uncharacterized protein</fullName>
    </submittedName>
</protein>
<organism evidence="2 3">
    <name type="scientific">Cerrena zonata</name>
    <dbReference type="NCBI Taxonomy" id="2478898"/>
    <lineage>
        <taxon>Eukaryota</taxon>
        <taxon>Fungi</taxon>
        <taxon>Dikarya</taxon>
        <taxon>Basidiomycota</taxon>
        <taxon>Agaricomycotina</taxon>
        <taxon>Agaricomycetes</taxon>
        <taxon>Polyporales</taxon>
        <taxon>Cerrenaceae</taxon>
        <taxon>Cerrena</taxon>
    </lineage>
</organism>
<dbReference type="EMBL" id="JASBNA010000029">
    <property type="protein sequence ID" value="KAK7683846.1"/>
    <property type="molecule type" value="Genomic_DNA"/>
</dbReference>
<evidence type="ECO:0000256" key="1">
    <source>
        <dbReference type="SAM" id="MobiDB-lite"/>
    </source>
</evidence>
<feature type="region of interest" description="Disordered" evidence="1">
    <location>
        <begin position="9"/>
        <end position="137"/>
    </location>
</feature>
<feature type="compositionally biased region" description="Basic and acidic residues" evidence="1">
    <location>
        <begin position="64"/>
        <end position="94"/>
    </location>
</feature>
<comment type="caution">
    <text evidence="2">The sequence shown here is derived from an EMBL/GenBank/DDBJ whole genome shotgun (WGS) entry which is preliminary data.</text>
</comment>
<name>A0AAW0FSN7_9APHY</name>
<gene>
    <name evidence="2" type="ORF">QCA50_013224</name>
</gene>
<feature type="compositionally biased region" description="Low complexity" evidence="1">
    <location>
        <begin position="95"/>
        <end position="105"/>
    </location>
</feature>
<dbReference type="AlphaFoldDB" id="A0AAW0FSN7"/>